<reference evidence="1" key="2">
    <citation type="submission" date="2025-09" db="UniProtKB">
        <authorList>
            <consortium name="Ensembl"/>
        </authorList>
    </citation>
    <scope>IDENTIFICATION</scope>
</reference>
<dbReference type="Ensembl" id="ENSSTUT00000026531.1">
    <property type="protein sequence ID" value="ENSSTUP00000025315.1"/>
    <property type="gene ID" value="ENSSTUG00000011051.1"/>
</dbReference>
<sequence>MSKILHRRRREGGQWGGVIRAIVRSGQVASGPPLGPVLGEKAIPIGQWGSRTESLYSWDGVCEGQAFKMQNASLKMVAKSIVSSARSLEEYNTFLEERLRAEAAAAAAEALNSNCSCTVPCKTIHPLGVSPILLHYHL</sequence>
<organism evidence="1 2">
    <name type="scientific">Salmo trutta</name>
    <name type="common">Brown trout</name>
    <dbReference type="NCBI Taxonomy" id="8032"/>
    <lineage>
        <taxon>Eukaryota</taxon>
        <taxon>Metazoa</taxon>
        <taxon>Chordata</taxon>
        <taxon>Craniata</taxon>
        <taxon>Vertebrata</taxon>
        <taxon>Euteleostomi</taxon>
        <taxon>Actinopterygii</taxon>
        <taxon>Neopterygii</taxon>
        <taxon>Teleostei</taxon>
        <taxon>Protacanthopterygii</taxon>
        <taxon>Salmoniformes</taxon>
        <taxon>Salmonidae</taxon>
        <taxon>Salmoninae</taxon>
        <taxon>Salmo</taxon>
    </lineage>
</organism>
<keyword evidence="2" id="KW-1185">Reference proteome</keyword>
<evidence type="ECO:0000313" key="2">
    <source>
        <dbReference type="Proteomes" id="UP000472277"/>
    </source>
</evidence>
<accession>A0A673XM62</accession>
<dbReference type="InParanoid" id="A0A673XM62"/>
<dbReference type="AlphaFoldDB" id="A0A673XM62"/>
<evidence type="ECO:0000313" key="1">
    <source>
        <dbReference type="Ensembl" id="ENSSTUP00000025315.1"/>
    </source>
</evidence>
<reference evidence="1" key="1">
    <citation type="submission" date="2025-08" db="UniProtKB">
        <authorList>
            <consortium name="Ensembl"/>
        </authorList>
    </citation>
    <scope>IDENTIFICATION</scope>
</reference>
<protein>
    <submittedName>
        <fullName evidence="1">Uncharacterized protein</fullName>
    </submittedName>
</protein>
<proteinExistence type="predicted"/>
<name>A0A673XM62_SALTR</name>
<dbReference type="Proteomes" id="UP000472277">
    <property type="component" value="Chromosome 17"/>
</dbReference>